<sequence length="112" mass="13285">MKHLYEIIPYRRTVWITGFLKTTVSSAMITTGVVILFNSITEHPYFMEWDEIGIVLGIVSITIACIYIAMIDRWKERRKKEELDTIEDYINRKAEEIANMKVLRKLEELEEE</sequence>
<keyword evidence="3" id="KW-1185">Reference proteome</keyword>
<dbReference type="STRING" id="634498.mru_0279"/>
<feature type="transmembrane region" description="Helical" evidence="1">
    <location>
        <begin position="12"/>
        <end position="40"/>
    </location>
</feature>
<proteinExistence type="predicted"/>
<evidence type="ECO:0000313" key="2">
    <source>
        <dbReference type="EMBL" id="ADC46131.1"/>
    </source>
</evidence>
<dbReference type="GeneID" id="8769919"/>
<dbReference type="AlphaFoldDB" id="D3DZV5"/>
<dbReference type="EMBL" id="CP001719">
    <property type="protein sequence ID" value="ADC46131.1"/>
    <property type="molecule type" value="Genomic_DNA"/>
</dbReference>
<accession>D3DZV5</accession>
<feature type="transmembrane region" description="Helical" evidence="1">
    <location>
        <begin position="52"/>
        <end position="70"/>
    </location>
</feature>
<keyword evidence="1" id="KW-0472">Membrane</keyword>
<dbReference type="OrthoDB" id="384265at2157"/>
<reference evidence="2 3" key="1">
    <citation type="journal article" date="2010" name="PLoS ONE">
        <title>The genome sequence of the rumen methanogen Methanobrevibacter ruminantium reveals new possibilities for controlling ruminant methane emissions.</title>
        <authorList>
            <person name="Leahy S.C."/>
            <person name="Kelly W.J."/>
            <person name="Altermann E."/>
            <person name="Ronimus R.S."/>
            <person name="Yeoman C.J."/>
            <person name="Pacheco D.M."/>
            <person name="Li D."/>
            <person name="Kong Z."/>
            <person name="McTavish S."/>
            <person name="Sang C."/>
            <person name="Lambie S.C."/>
            <person name="Janssen P.H."/>
            <person name="Dey D."/>
            <person name="Attwood G.T."/>
        </authorList>
    </citation>
    <scope>NUCLEOTIDE SEQUENCE [LARGE SCALE GENOMIC DNA]</scope>
    <source>
        <strain evidence="3">ATCC 35063 / DSM 1093 / JCM 13430 / OCM 146 / M1</strain>
    </source>
</reference>
<dbReference type="KEGG" id="mru:mru_0279"/>
<gene>
    <name evidence="2" type="ordered locus">mru_0279</name>
</gene>
<dbReference type="RefSeq" id="WP_012955087.1">
    <property type="nucleotide sequence ID" value="NC_013790.1"/>
</dbReference>
<organism evidence="2 3">
    <name type="scientific">Methanobrevibacter ruminantium (strain ATCC 35063 / DSM 1093 / JCM 13430 / OCM 146 / M1)</name>
    <name type="common">Methanobacterium ruminantium</name>
    <dbReference type="NCBI Taxonomy" id="634498"/>
    <lineage>
        <taxon>Archaea</taxon>
        <taxon>Methanobacteriati</taxon>
        <taxon>Methanobacteriota</taxon>
        <taxon>Methanomada group</taxon>
        <taxon>Methanobacteria</taxon>
        <taxon>Methanobacteriales</taxon>
        <taxon>Methanobacteriaceae</taxon>
        <taxon>Methanobrevibacter</taxon>
    </lineage>
</organism>
<protein>
    <submittedName>
        <fullName evidence="2">Uncharacterized protein</fullName>
    </submittedName>
</protein>
<keyword evidence="1" id="KW-1133">Transmembrane helix</keyword>
<name>D3DZV5_METRM</name>
<evidence type="ECO:0000256" key="1">
    <source>
        <dbReference type="SAM" id="Phobius"/>
    </source>
</evidence>
<keyword evidence="1" id="KW-0812">Transmembrane</keyword>
<evidence type="ECO:0000313" key="3">
    <source>
        <dbReference type="Proteomes" id="UP000008680"/>
    </source>
</evidence>
<dbReference type="Proteomes" id="UP000008680">
    <property type="component" value="Chromosome"/>
</dbReference>
<dbReference type="HOGENOM" id="CLU_2140233_0_0_2"/>